<dbReference type="RefSeq" id="WP_090517386.1">
    <property type="nucleotide sequence ID" value="NZ_CWKH01000002.1"/>
</dbReference>
<evidence type="ECO:0000313" key="2">
    <source>
        <dbReference type="Proteomes" id="UP000199147"/>
    </source>
</evidence>
<gene>
    <name evidence="1" type="ORF">BN2156_04884</name>
</gene>
<dbReference type="AlphaFoldDB" id="A0A0H5RWT5"/>
<dbReference type="EMBL" id="CWKH01000002">
    <property type="protein sequence ID" value="CRZ17987.1"/>
    <property type="molecule type" value="Genomic_DNA"/>
</dbReference>
<evidence type="ECO:0000313" key="1">
    <source>
        <dbReference type="EMBL" id="CRZ17987.1"/>
    </source>
</evidence>
<accession>A0A0H5RWT5</accession>
<name>A0A0H5RWT5_9MYCO</name>
<dbReference type="OrthoDB" id="4381973at2"/>
<reference evidence="2" key="1">
    <citation type="submission" date="2015-07" db="EMBL/GenBank/DDBJ databases">
        <authorList>
            <person name="Urmite Genomes"/>
        </authorList>
    </citation>
    <scope>NUCLEOTIDE SEQUENCE [LARGE SCALE GENOMIC DNA]</scope>
    <source>
        <strain evidence="2">type strain: ATCC 49404</strain>
    </source>
</reference>
<protein>
    <submittedName>
        <fullName evidence="1">Uncharacterized protein</fullName>
    </submittedName>
</protein>
<organism evidence="1 2">
    <name type="scientific">Mycolicibacterium neworleansense</name>
    <dbReference type="NCBI Taxonomy" id="146018"/>
    <lineage>
        <taxon>Bacteria</taxon>
        <taxon>Bacillati</taxon>
        <taxon>Actinomycetota</taxon>
        <taxon>Actinomycetes</taxon>
        <taxon>Mycobacteriales</taxon>
        <taxon>Mycobacteriaceae</taxon>
        <taxon>Mycolicibacterium</taxon>
    </lineage>
</organism>
<proteinExistence type="predicted"/>
<sequence length="103" mass="11184">MPITAETLSALSGLTFTADQANAAVSVVTSRAKSYTRGIGFTDDGIADDIESVIQTAVLRLLVNPTNVERDAMGSLSVQYGNNFQGWTLSETQVLNRYRERAR</sequence>
<dbReference type="Proteomes" id="UP000199147">
    <property type="component" value="Unassembled WGS sequence"/>
</dbReference>
<dbReference type="STRING" id="146018.BN2156_04884"/>
<keyword evidence="2" id="KW-1185">Reference proteome</keyword>